<protein>
    <recommendedName>
        <fullName evidence="3">ELYS-like domain-containing protein</fullName>
    </recommendedName>
</protein>
<evidence type="ECO:0000313" key="5">
    <source>
        <dbReference type="Proteomes" id="UP000314986"/>
    </source>
</evidence>
<evidence type="ECO:0000256" key="1">
    <source>
        <dbReference type="ARBA" id="ARBA00004123"/>
    </source>
</evidence>
<reference evidence="4" key="5">
    <citation type="submission" date="2025-09" db="UniProtKB">
        <authorList>
            <consortium name="Ensembl"/>
        </authorList>
    </citation>
    <scope>IDENTIFICATION</scope>
</reference>
<reference evidence="5" key="3">
    <citation type="journal article" date="2014" name="Nature">
        <title>Elephant shark genome provides unique insights into gnathostome evolution.</title>
        <authorList>
            <consortium name="International Elephant Shark Genome Sequencing Consortium"/>
            <person name="Venkatesh B."/>
            <person name="Lee A.P."/>
            <person name="Ravi V."/>
            <person name="Maurya A.K."/>
            <person name="Lian M.M."/>
            <person name="Swann J.B."/>
            <person name="Ohta Y."/>
            <person name="Flajnik M.F."/>
            <person name="Sutoh Y."/>
            <person name="Kasahara M."/>
            <person name="Hoon S."/>
            <person name="Gangu V."/>
            <person name="Roy S.W."/>
            <person name="Irimia M."/>
            <person name="Korzh V."/>
            <person name="Kondrychyn I."/>
            <person name="Lim Z.W."/>
            <person name="Tay B.H."/>
            <person name="Tohari S."/>
            <person name="Kong K.W."/>
            <person name="Ho S."/>
            <person name="Lorente-Galdos B."/>
            <person name="Quilez J."/>
            <person name="Marques-Bonet T."/>
            <person name="Raney B.J."/>
            <person name="Ingham P.W."/>
            <person name="Tay A."/>
            <person name="Hillier L.W."/>
            <person name="Minx P."/>
            <person name="Boehm T."/>
            <person name="Wilson R.K."/>
            <person name="Brenner S."/>
            <person name="Warren W.C."/>
        </authorList>
    </citation>
    <scope>NUCLEOTIDE SEQUENCE [LARGE SCALE GENOMIC DNA]</scope>
</reference>
<evidence type="ECO:0000256" key="2">
    <source>
        <dbReference type="ARBA" id="ARBA00023242"/>
    </source>
</evidence>
<evidence type="ECO:0000313" key="4">
    <source>
        <dbReference type="Ensembl" id="ENSCMIP00000031515.1"/>
    </source>
</evidence>
<dbReference type="OMA" id="HAFTIPH"/>
<dbReference type="InterPro" id="IPR025151">
    <property type="entry name" value="ELYS_dom"/>
</dbReference>
<dbReference type="Pfam" id="PF13934">
    <property type="entry name" value="ELYS"/>
    <property type="match status" value="1"/>
</dbReference>
<evidence type="ECO:0000259" key="3">
    <source>
        <dbReference type="Pfam" id="PF13934"/>
    </source>
</evidence>
<dbReference type="InParanoid" id="A0A4W3JH21"/>
<dbReference type="Ensembl" id="ENSCMIT00000031995.1">
    <property type="protein sequence ID" value="ENSCMIP00000031515.1"/>
    <property type="gene ID" value="ENSCMIG00000013515.1"/>
</dbReference>
<keyword evidence="2" id="KW-0539">Nucleus</keyword>
<dbReference type="InterPro" id="IPR052620">
    <property type="entry name" value="ELYS/MEL-28_NucAsmblyFactor"/>
</dbReference>
<reference evidence="5" key="1">
    <citation type="journal article" date="2006" name="Science">
        <title>Ancient noncoding elements conserved in the human genome.</title>
        <authorList>
            <person name="Venkatesh B."/>
            <person name="Kirkness E.F."/>
            <person name="Loh Y.H."/>
            <person name="Halpern A.L."/>
            <person name="Lee A.P."/>
            <person name="Johnson J."/>
            <person name="Dandona N."/>
            <person name="Viswanathan L.D."/>
            <person name="Tay A."/>
            <person name="Venter J.C."/>
            <person name="Strausberg R.L."/>
            <person name="Brenner S."/>
        </authorList>
    </citation>
    <scope>NUCLEOTIDE SEQUENCE [LARGE SCALE GENOMIC DNA]</scope>
</reference>
<dbReference type="Proteomes" id="UP000314986">
    <property type="component" value="Unassembled WGS sequence"/>
</dbReference>
<dbReference type="GeneTree" id="ENSGT00390000018900"/>
<organism evidence="4 5">
    <name type="scientific">Callorhinchus milii</name>
    <name type="common">Ghost shark</name>
    <dbReference type="NCBI Taxonomy" id="7868"/>
    <lineage>
        <taxon>Eukaryota</taxon>
        <taxon>Metazoa</taxon>
        <taxon>Chordata</taxon>
        <taxon>Craniata</taxon>
        <taxon>Vertebrata</taxon>
        <taxon>Chondrichthyes</taxon>
        <taxon>Holocephali</taxon>
        <taxon>Chimaeriformes</taxon>
        <taxon>Callorhinchidae</taxon>
        <taxon>Callorhinchus</taxon>
    </lineage>
</organism>
<reference evidence="5" key="2">
    <citation type="journal article" date="2007" name="PLoS Biol.">
        <title>Survey sequencing and comparative analysis of the elephant shark (Callorhinchus milii) genome.</title>
        <authorList>
            <person name="Venkatesh B."/>
            <person name="Kirkness E.F."/>
            <person name="Loh Y.H."/>
            <person name="Halpern A.L."/>
            <person name="Lee A.P."/>
            <person name="Johnson J."/>
            <person name="Dandona N."/>
            <person name="Viswanathan L.D."/>
            <person name="Tay A."/>
            <person name="Venter J.C."/>
            <person name="Strausberg R.L."/>
            <person name="Brenner S."/>
        </authorList>
    </citation>
    <scope>NUCLEOTIDE SEQUENCE [LARGE SCALE GENOMIC DNA]</scope>
</reference>
<dbReference type="PANTHER" id="PTHR21583:SF8">
    <property type="entry name" value="PROTEIN ELYS"/>
    <property type="match status" value="1"/>
</dbReference>
<keyword evidence="5" id="KW-1185">Reference proteome</keyword>
<reference evidence="4" key="4">
    <citation type="submission" date="2025-08" db="UniProtKB">
        <authorList>
            <consortium name="Ensembl"/>
        </authorList>
    </citation>
    <scope>IDENTIFICATION</scope>
</reference>
<dbReference type="GO" id="GO:0005634">
    <property type="term" value="C:nucleus"/>
    <property type="evidence" value="ECO:0007669"/>
    <property type="project" value="UniProtKB-SubCell"/>
</dbReference>
<dbReference type="AlphaFoldDB" id="A0A4W3JH21"/>
<comment type="subcellular location">
    <subcellularLocation>
        <location evidence="1">Nucleus</location>
    </subcellularLocation>
</comment>
<name>A0A4W3JH21_CALMI</name>
<sequence>MIDGMVAHLAKKQDFLWDGSNADGWVYPPSSLKALLKLYLKVSDEDHLIDCTLLYFLLDVSHFDQIGKDILHGFSSVISVPLSLTRLIEGFWLLDQKQTLAALDVLLHPSFPLVRSWLPWHPVCITKALLNEEVQGALKYIQFMRPANLEERKLHIAVLLHNRCITEALHVLRGQVCEDCIDEMVGDFFESCLELGLLKELLISPFRAEKQVFVGMLFN</sequence>
<feature type="domain" description="ELYS-like" evidence="3">
    <location>
        <begin position="1"/>
        <end position="211"/>
    </location>
</feature>
<dbReference type="PANTHER" id="PTHR21583">
    <property type="entry name" value="ELYS PROTEIN"/>
    <property type="match status" value="1"/>
</dbReference>
<dbReference type="STRING" id="7868.ENSCMIP00000031515"/>
<proteinExistence type="predicted"/>
<accession>A0A4W3JH21</accession>